<protein>
    <submittedName>
        <fullName evidence="2">Uncharacterized protein</fullName>
    </submittedName>
</protein>
<name>A0ABD3PKM9_9STRA</name>
<gene>
    <name evidence="2" type="ORF">ACHAW5_009394</name>
</gene>
<dbReference type="AlphaFoldDB" id="A0ABD3PKM9"/>
<evidence type="ECO:0000313" key="3">
    <source>
        <dbReference type="Proteomes" id="UP001530315"/>
    </source>
</evidence>
<sequence length="807" mass="92117">MWRIAVGRTTASRLKFAALCGSVAAIALSHFSFVKDISMQLKRETQLDDAVLYKDAFLPPISASNARNRRQNRRQNRRRREHAAANSLSRFPIRTHIVTQGEPRTATTLLFNMVGVSYFLYLAENEPEKIPDVQLLYSQRNNARKIMRKSKSPHIFKTHSDLNQYLSKDAVVFSAAADRKEAVEMRERLERDGHKVAFVQDMETLKENGLASLVDVYVTGYGLSEINREILNDYFSKWEILRQCCGKQMSSKWRNDLMPEKYKIETIKSHPTCGGIDIDGVEQAFMKTKLFSLIEEHPSVRDLNKVSLKDDNLNGTYCSSFNNLVRTQGLNFWGMPGGRPVRSKLDSAIKSEFKLGKEGLKLEAHYLFPPSDKTFSKRLAEMFKLPTEEKKAWLKAIVAAREGGKTYSDYGIETATSADSTNDIFNDDSKDNGHVEGNTSEESELGDDLDDEYSEDLGTDDTTDNISDDDVQENGQTEVDKADESELGDDLTDGNTEDLSTERSSHIYHKPPLEKFDDTRAIFLISFGEEAAKSTLVERCVLSLRRRGAWDGYVVLLTDAPPERYQKEWDENVIVMHPLEKHLNAGDGTPFEFSENNLSLKPKRFKTFIIDYMDMEKRLDSVELIYYLDIDIMAGDSLIDLFSGVESKYEVSREERDGGLSKLYFFTPLSKEWPLQGGTFIVERRSSRHCLELWRKEIDAMTVSGRGRDQDGLRNIYQLAQSGVETKCDLVRMDNDNFISFPTPRTFKKDSQQSRFPSLIHISNSKFAKWIDEDAQTAYIHKVLELSEEEKLSRKYGKAVINPKKSD</sequence>
<dbReference type="Proteomes" id="UP001530315">
    <property type="component" value="Unassembled WGS sequence"/>
</dbReference>
<comment type="caution">
    <text evidence="2">The sequence shown here is derived from an EMBL/GenBank/DDBJ whole genome shotgun (WGS) entry which is preliminary data.</text>
</comment>
<proteinExistence type="predicted"/>
<feature type="region of interest" description="Disordered" evidence="1">
    <location>
        <begin position="419"/>
        <end position="506"/>
    </location>
</feature>
<feature type="region of interest" description="Disordered" evidence="1">
    <location>
        <begin position="63"/>
        <end position="85"/>
    </location>
</feature>
<keyword evidence="3" id="KW-1185">Reference proteome</keyword>
<evidence type="ECO:0000313" key="2">
    <source>
        <dbReference type="EMBL" id="KAL3788548.1"/>
    </source>
</evidence>
<accession>A0ABD3PKM9</accession>
<feature type="compositionally biased region" description="Basic residues" evidence="1">
    <location>
        <begin position="67"/>
        <end position="81"/>
    </location>
</feature>
<feature type="compositionally biased region" description="Acidic residues" evidence="1">
    <location>
        <begin position="439"/>
        <end position="472"/>
    </location>
</feature>
<reference evidence="2 3" key="1">
    <citation type="submission" date="2024-10" db="EMBL/GenBank/DDBJ databases">
        <title>Updated reference genomes for cyclostephanoid diatoms.</title>
        <authorList>
            <person name="Roberts W.R."/>
            <person name="Alverson A.J."/>
        </authorList>
    </citation>
    <scope>NUCLEOTIDE SEQUENCE [LARGE SCALE GENOMIC DNA]</scope>
    <source>
        <strain evidence="2 3">AJA276-08</strain>
    </source>
</reference>
<dbReference type="EMBL" id="JALLAZ020000722">
    <property type="protein sequence ID" value="KAL3788548.1"/>
    <property type="molecule type" value="Genomic_DNA"/>
</dbReference>
<evidence type="ECO:0000256" key="1">
    <source>
        <dbReference type="SAM" id="MobiDB-lite"/>
    </source>
</evidence>
<organism evidence="2 3">
    <name type="scientific">Stephanodiscus triporus</name>
    <dbReference type="NCBI Taxonomy" id="2934178"/>
    <lineage>
        <taxon>Eukaryota</taxon>
        <taxon>Sar</taxon>
        <taxon>Stramenopiles</taxon>
        <taxon>Ochrophyta</taxon>
        <taxon>Bacillariophyta</taxon>
        <taxon>Coscinodiscophyceae</taxon>
        <taxon>Thalassiosirophycidae</taxon>
        <taxon>Stephanodiscales</taxon>
        <taxon>Stephanodiscaceae</taxon>
        <taxon>Stephanodiscus</taxon>
    </lineage>
</organism>
<feature type="compositionally biased region" description="Acidic residues" evidence="1">
    <location>
        <begin position="485"/>
        <end position="496"/>
    </location>
</feature>